<organism evidence="2 3">
    <name type="scientific">Acinetobacter terrae</name>
    <dbReference type="NCBI Taxonomy" id="2731247"/>
    <lineage>
        <taxon>Bacteria</taxon>
        <taxon>Pseudomonadati</taxon>
        <taxon>Pseudomonadota</taxon>
        <taxon>Gammaproteobacteria</taxon>
        <taxon>Moraxellales</taxon>
        <taxon>Moraxellaceae</taxon>
        <taxon>Acinetobacter</taxon>
        <taxon>Acinetobacter Taxon 24</taxon>
    </lineage>
</organism>
<accession>A0ABX1V074</accession>
<feature type="signal peptide" evidence="1">
    <location>
        <begin position="1"/>
        <end position="25"/>
    </location>
</feature>
<evidence type="ECO:0000313" key="3">
    <source>
        <dbReference type="Proteomes" id="UP000546536"/>
    </source>
</evidence>
<evidence type="ECO:0000256" key="1">
    <source>
        <dbReference type="SAM" id="SignalP"/>
    </source>
</evidence>
<reference evidence="2 3" key="1">
    <citation type="submission" date="2020-04" db="EMBL/GenBank/DDBJ databases">
        <title>Acinetobacter Taxon 24.</title>
        <authorList>
            <person name="Nemec A."/>
            <person name="Radolfova-Krizova L."/>
            <person name="Higgins P.G."/>
            <person name="Spanelova P."/>
        </authorList>
    </citation>
    <scope>NUCLEOTIDE SEQUENCE [LARGE SCALE GENOMIC DNA]</scope>
    <source>
        <strain evidence="2 3">ANC 4279</strain>
    </source>
</reference>
<evidence type="ECO:0000313" key="2">
    <source>
        <dbReference type="EMBL" id="NNH86255.1"/>
    </source>
</evidence>
<sequence>MRMKRSYILLGVFALLLFIALPFMANDDSSTQAEPIQTVTNPVTSTQSEHSRRVQIQTDSRIALKGFLKDPDSAEIRNHNGNCGEVNSKNSFGGYTGFRRFIASSAIVAVEGENMDTDEFQKAWDQVCN</sequence>
<keyword evidence="1" id="KW-0732">Signal</keyword>
<dbReference type="EMBL" id="JABERG010000001">
    <property type="protein sequence ID" value="NNH86255.1"/>
    <property type="molecule type" value="Genomic_DNA"/>
</dbReference>
<dbReference type="Proteomes" id="UP000546536">
    <property type="component" value="Unassembled WGS sequence"/>
</dbReference>
<gene>
    <name evidence="2" type="ORF">HLH13_00715</name>
</gene>
<feature type="chain" id="PRO_5045067508" evidence="1">
    <location>
        <begin position="26"/>
        <end position="129"/>
    </location>
</feature>
<protein>
    <submittedName>
        <fullName evidence="2">Uncharacterized protein</fullName>
    </submittedName>
</protein>
<proteinExistence type="predicted"/>
<keyword evidence="3" id="KW-1185">Reference proteome</keyword>
<comment type="caution">
    <text evidence="2">The sequence shown here is derived from an EMBL/GenBank/DDBJ whole genome shotgun (WGS) entry which is preliminary data.</text>
</comment>
<name>A0ABX1V074_9GAMM</name>